<name>A0ABY2LUN1_9LEPT</name>
<reference evidence="2" key="1">
    <citation type="journal article" date="2019" name="PLoS Negl. Trop. Dis.">
        <title>Revisiting the worldwide diversity of Leptospira species in the environment.</title>
        <authorList>
            <person name="Vincent A.T."/>
            <person name="Schiettekatte O."/>
            <person name="Bourhy P."/>
            <person name="Veyrier F.J."/>
            <person name="Picardeau M."/>
        </authorList>
    </citation>
    <scope>NUCLEOTIDE SEQUENCE [LARGE SCALE GENOMIC DNA]</scope>
    <source>
        <strain evidence="2">201800278</strain>
    </source>
</reference>
<proteinExistence type="predicted"/>
<comment type="caution">
    <text evidence="1">The sequence shown here is derived from an EMBL/GenBank/DDBJ whole genome shotgun (WGS) entry which is preliminary data.</text>
</comment>
<accession>A0ABY2LUN1</accession>
<organism evidence="1 2">
    <name type="scientific">Leptospira montravelensis</name>
    <dbReference type="NCBI Taxonomy" id="2484961"/>
    <lineage>
        <taxon>Bacteria</taxon>
        <taxon>Pseudomonadati</taxon>
        <taxon>Spirochaetota</taxon>
        <taxon>Spirochaetia</taxon>
        <taxon>Leptospirales</taxon>
        <taxon>Leptospiraceae</taxon>
        <taxon>Leptospira</taxon>
    </lineage>
</organism>
<keyword evidence="2" id="KW-1185">Reference proteome</keyword>
<dbReference type="EMBL" id="RQFO01000004">
    <property type="protein sequence ID" value="TGL05436.1"/>
    <property type="molecule type" value="Genomic_DNA"/>
</dbReference>
<protein>
    <submittedName>
        <fullName evidence="1">Uncharacterized protein</fullName>
    </submittedName>
</protein>
<dbReference type="Gene3D" id="3.40.50.2000">
    <property type="entry name" value="Glycogen Phosphorylase B"/>
    <property type="match status" value="1"/>
</dbReference>
<dbReference type="SUPFAM" id="SSF53756">
    <property type="entry name" value="UDP-Glycosyltransferase/glycogen phosphorylase"/>
    <property type="match status" value="1"/>
</dbReference>
<dbReference type="RefSeq" id="WP_135582919.1">
    <property type="nucleotide sequence ID" value="NZ_RQFO01000004.1"/>
</dbReference>
<sequence length="497" mass="57866">MQLEKLPSHLKRYFDQLSNVISYSSESWYYSTSQFFSKVGAYEAVIEFRNGSRVNVWLIFSQLCRYTFKVSFLFLFYIFSKLIYKIFGSKAIAARKETIFLDSYLLVKNAVEGKGIVENYFPGLVEFLDHRNYNCIILPRLYGSHNPKEIYQLFRVFKNSKATILTEFQLLDYQDFFRLIIYLIVYPVKMMEFYFKKIQTQPENGFLKYYFWLDMNGSNFYGAVRYLYAEKLAKIFQEGDRIVQWFENQPYEKCLNRALNSSDKNIRIFGCQLFLYPQELFNAYIDPNELEFHKPGKILVNGEFYLEKSGTGNAVGPSLRYKKLFETVVHRNLTTARLILLSYFDNANQSIIKLINSLNQSSIHLVKLHPSVSESKLKDLVNVNYSIALEDIYSLFNEVSIVVGAASGSLIEAIACGIPAIIVSETGGTEYNYLPDFCKGILWDVAFDKDSFLIVEDMLLNKVRANDPLRLNMIQRVRSELFTEPTEERILEAFELS</sequence>
<evidence type="ECO:0000313" key="1">
    <source>
        <dbReference type="EMBL" id="TGL05436.1"/>
    </source>
</evidence>
<evidence type="ECO:0000313" key="2">
    <source>
        <dbReference type="Proteomes" id="UP000297465"/>
    </source>
</evidence>
<gene>
    <name evidence="1" type="ORF">EHQ31_01585</name>
</gene>
<dbReference type="Proteomes" id="UP000297465">
    <property type="component" value="Unassembled WGS sequence"/>
</dbReference>